<comment type="caution">
    <text evidence="1">The sequence shown here is derived from an EMBL/GenBank/DDBJ whole genome shotgun (WGS) entry which is preliminary data.</text>
</comment>
<protein>
    <submittedName>
        <fullName evidence="1">Uncharacterized protein</fullName>
    </submittedName>
</protein>
<evidence type="ECO:0000313" key="2">
    <source>
        <dbReference type="Proteomes" id="UP000438429"/>
    </source>
</evidence>
<dbReference type="AlphaFoldDB" id="A0A6A4TPP5"/>
<reference evidence="1 2" key="1">
    <citation type="submission" date="2019-06" db="EMBL/GenBank/DDBJ databases">
        <title>Draft genomes of female and male turbot (Scophthalmus maximus).</title>
        <authorList>
            <person name="Xu H."/>
            <person name="Xu X.-W."/>
            <person name="Shao C."/>
            <person name="Chen S."/>
        </authorList>
    </citation>
    <scope>NUCLEOTIDE SEQUENCE [LARGE SCALE GENOMIC DNA]</scope>
    <source>
        <strain evidence="1">Ysfricsl-2016a</strain>
        <tissue evidence="1">Blood</tissue>
    </source>
</reference>
<organism evidence="1 2">
    <name type="scientific">Scophthalmus maximus</name>
    <name type="common">Turbot</name>
    <name type="synonym">Psetta maxima</name>
    <dbReference type="NCBI Taxonomy" id="52904"/>
    <lineage>
        <taxon>Eukaryota</taxon>
        <taxon>Metazoa</taxon>
        <taxon>Chordata</taxon>
        <taxon>Craniata</taxon>
        <taxon>Vertebrata</taxon>
        <taxon>Euteleostomi</taxon>
        <taxon>Actinopterygii</taxon>
        <taxon>Neopterygii</taxon>
        <taxon>Teleostei</taxon>
        <taxon>Neoteleostei</taxon>
        <taxon>Acanthomorphata</taxon>
        <taxon>Carangaria</taxon>
        <taxon>Pleuronectiformes</taxon>
        <taxon>Pleuronectoidei</taxon>
        <taxon>Scophthalmidae</taxon>
        <taxon>Scophthalmus</taxon>
    </lineage>
</organism>
<gene>
    <name evidence="1" type="ORF">F2P81_000898</name>
</gene>
<sequence>MCALRGPDPPKKVDLPLKLESLPNSLHILSLHINVCACVCSSSHYTVREKSEEVQWHRRRHFGEVVQQHRCSWPPPLRHDRFTRLLLFLSPHTTNSSHAPLVSTQSSLSNTKTMIND</sequence>
<dbReference type="EMBL" id="VEVO01000001">
    <property type="protein sequence ID" value="KAF0047265.1"/>
    <property type="molecule type" value="Genomic_DNA"/>
</dbReference>
<evidence type="ECO:0000313" key="1">
    <source>
        <dbReference type="EMBL" id="KAF0047265.1"/>
    </source>
</evidence>
<name>A0A6A4TPP5_SCOMX</name>
<proteinExistence type="predicted"/>
<dbReference type="Proteomes" id="UP000438429">
    <property type="component" value="Unassembled WGS sequence"/>
</dbReference>
<accession>A0A6A4TPP5</accession>